<evidence type="ECO:0000256" key="4">
    <source>
        <dbReference type="ARBA" id="ARBA00022917"/>
    </source>
</evidence>
<keyword evidence="4" id="KW-0648">Protein biosynthesis</keyword>
<evidence type="ECO:0000313" key="7">
    <source>
        <dbReference type="EMBL" id="OHB12583.1"/>
    </source>
</evidence>
<dbReference type="PANTHER" id="PTHR11138:SF5">
    <property type="entry name" value="METHIONYL-TRNA FORMYLTRANSFERASE, MITOCHONDRIAL"/>
    <property type="match status" value="1"/>
</dbReference>
<dbReference type="SUPFAM" id="SSF50486">
    <property type="entry name" value="FMT C-terminal domain-like"/>
    <property type="match status" value="1"/>
</dbReference>
<evidence type="ECO:0000259" key="6">
    <source>
        <dbReference type="Pfam" id="PF02911"/>
    </source>
</evidence>
<dbReference type="EMBL" id="MHWT01000014">
    <property type="protein sequence ID" value="OHB12583.1"/>
    <property type="molecule type" value="Genomic_DNA"/>
</dbReference>
<dbReference type="GO" id="GO:0004479">
    <property type="term" value="F:methionyl-tRNA formyltransferase activity"/>
    <property type="evidence" value="ECO:0007669"/>
    <property type="project" value="UniProtKB-EC"/>
</dbReference>
<reference evidence="7 8" key="1">
    <citation type="journal article" date="2016" name="Nat. Commun.">
        <title>Thousands of microbial genomes shed light on interconnected biogeochemical processes in an aquifer system.</title>
        <authorList>
            <person name="Anantharaman K."/>
            <person name="Brown C.T."/>
            <person name="Hug L.A."/>
            <person name="Sharon I."/>
            <person name="Castelle C.J."/>
            <person name="Probst A.J."/>
            <person name="Thomas B.C."/>
            <person name="Singh A."/>
            <person name="Wilkins M.J."/>
            <person name="Karaoz U."/>
            <person name="Brodie E.L."/>
            <person name="Williams K.H."/>
            <person name="Hubbard S.S."/>
            <person name="Banfield J.F."/>
        </authorList>
    </citation>
    <scope>NUCLEOTIDE SEQUENCE [LARGE SCALE GENOMIC DNA]</scope>
</reference>
<dbReference type="InterPro" id="IPR041711">
    <property type="entry name" value="Met-tRNA-FMT_N"/>
</dbReference>
<proteinExistence type="inferred from homology"/>
<organism evidence="7 8">
    <name type="scientific">Candidatus Zambryskibacteria bacterium RIFCSPLOWO2_12_FULL_39_23</name>
    <dbReference type="NCBI Taxonomy" id="1802776"/>
    <lineage>
        <taxon>Bacteria</taxon>
        <taxon>Candidatus Zambryskiibacteriota</taxon>
    </lineage>
</organism>
<dbReference type="CDD" id="cd08646">
    <property type="entry name" value="FMT_core_Met-tRNA-FMT_N"/>
    <property type="match status" value="1"/>
</dbReference>
<dbReference type="Pfam" id="PF00551">
    <property type="entry name" value="Formyl_trans_N"/>
    <property type="match status" value="1"/>
</dbReference>
<dbReference type="GO" id="GO:0005829">
    <property type="term" value="C:cytosol"/>
    <property type="evidence" value="ECO:0007669"/>
    <property type="project" value="TreeGrafter"/>
</dbReference>
<dbReference type="SUPFAM" id="SSF53328">
    <property type="entry name" value="Formyltransferase"/>
    <property type="match status" value="1"/>
</dbReference>
<dbReference type="Gene3D" id="3.40.50.12230">
    <property type="match status" value="1"/>
</dbReference>
<dbReference type="Pfam" id="PF02911">
    <property type="entry name" value="Formyl_trans_C"/>
    <property type="match status" value="1"/>
</dbReference>
<feature type="domain" description="Formyl transferase C-terminal" evidence="6">
    <location>
        <begin position="213"/>
        <end position="262"/>
    </location>
</feature>
<evidence type="ECO:0000256" key="1">
    <source>
        <dbReference type="ARBA" id="ARBA00010699"/>
    </source>
</evidence>
<dbReference type="InterPro" id="IPR002376">
    <property type="entry name" value="Formyl_transf_N"/>
</dbReference>
<gene>
    <name evidence="7" type="ORF">A3G99_02060</name>
</gene>
<evidence type="ECO:0000256" key="3">
    <source>
        <dbReference type="ARBA" id="ARBA00022679"/>
    </source>
</evidence>
<protein>
    <recommendedName>
        <fullName evidence="2">methionyl-tRNA formyltransferase</fullName>
        <ecNumber evidence="2">2.1.2.9</ecNumber>
    </recommendedName>
</protein>
<accession>A0A1G2UT65</accession>
<dbReference type="InterPro" id="IPR036477">
    <property type="entry name" value="Formyl_transf_N_sf"/>
</dbReference>
<dbReference type="AlphaFoldDB" id="A0A1G2UT65"/>
<dbReference type="EC" id="2.1.2.9" evidence="2"/>
<dbReference type="InterPro" id="IPR011034">
    <property type="entry name" value="Formyl_transferase-like_C_sf"/>
</dbReference>
<keyword evidence="3" id="KW-0808">Transferase</keyword>
<comment type="similarity">
    <text evidence="1">Belongs to the Fmt family.</text>
</comment>
<evidence type="ECO:0000313" key="8">
    <source>
        <dbReference type="Proteomes" id="UP000176558"/>
    </source>
</evidence>
<name>A0A1G2UT65_9BACT</name>
<sequence>MQKDSIKFAFFGTSEFSIIVLDELKTRGFVPKLIITAEDKSKGRNLVMTPPEARVWAEKNNIPFVQLKTLRENESEKIIRSYLPDGFDVFVVASYGKIIPVNVLGIPKYKTLNIHPSLLPKLRGSSPIQSAILRESETGVSIIRLDSEIDHGPILSQKKVVEWSTENVPYAEDLEKMLAKEGALLLAETLPNWVLGKVQEVEQDHSLATFTEKIKKADAELNLRDPASTNLMRVRAFHLWPGAYFFQNGKRIIVKKAHIQKNELVLDRVIPEGKREMDYADYLKGMKSIQAPRQI</sequence>
<dbReference type="PANTHER" id="PTHR11138">
    <property type="entry name" value="METHIONYL-TRNA FORMYLTRANSFERASE"/>
    <property type="match status" value="1"/>
</dbReference>
<comment type="caution">
    <text evidence="7">The sequence shown here is derived from an EMBL/GenBank/DDBJ whole genome shotgun (WGS) entry which is preliminary data.</text>
</comment>
<dbReference type="Proteomes" id="UP000176558">
    <property type="component" value="Unassembled WGS sequence"/>
</dbReference>
<evidence type="ECO:0000256" key="2">
    <source>
        <dbReference type="ARBA" id="ARBA00012261"/>
    </source>
</evidence>
<evidence type="ECO:0000259" key="5">
    <source>
        <dbReference type="Pfam" id="PF00551"/>
    </source>
</evidence>
<feature type="domain" description="Formyl transferase N-terminal" evidence="5">
    <location>
        <begin position="7"/>
        <end position="161"/>
    </location>
</feature>
<dbReference type="InterPro" id="IPR005793">
    <property type="entry name" value="Formyl_trans_C"/>
</dbReference>